<sequence>MNKGKASQIIDHLKDDTIEDNEVAQNDALTPVRHKRSLVNDGPPDRPKKPILLLVFIHDDLDDHDKGKLYDNYFSWLETELEDISGRAVTVIFNSQSTTPKMTNYNYRNENAAEALRGWENKVKELKSKADTTFPFNPNLDKFLLLTRSKMNSSVAGIAFNRGQSAMATIDSYLTPAHEIGHMFGATHEDSDIVYNGWWHDTIMKYDLNSPVRGNYYHFSEKNRDNIRNYLSQFD</sequence>
<dbReference type="SUPFAM" id="SSF55486">
    <property type="entry name" value="Metalloproteases ('zincins'), catalytic domain"/>
    <property type="match status" value="1"/>
</dbReference>
<name>A0A010RGD7_PSEFL</name>
<dbReference type="Gene3D" id="3.40.390.10">
    <property type="entry name" value="Collagenase (Catalytic Domain)"/>
    <property type="match status" value="1"/>
</dbReference>
<dbReference type="PATRIC" id="fig|1042209.11.peg.5079"/>
<dbReference type="InterPro" id="IPR024079">
    <property type="entry name" value="MetalloPept_cat_dom_sf"/>
</dbReference>
<dbReference type="RefSeq" id="WP_019694320.1">
    <property type="nucleotide sequence ID" value="NZ_AFOY02000019.1"/>
</dbReference>
<dbReference type="eggNOG" id="ENOG5034BEI">
    <property type="taxonomic scope" value="Bacteria"/>
</dbReference>
<evidence type="ECO:0000313" key="2">
    <source>
        <dbReference type="Proteomes" id="UP000022611"/>
    </source>
</evidence>
<gene>
    <name evidence="1" type="ORF">HK44_013315</name>
</gene>
<dbReference type="AlphaFoldDB" id="A0A010RGD7"/>
<evidence type="ECO:0008006" key="3">
    <source>
        <dbReference type="Google" id="ProtNLM"/>
    </source>
</evidence>
<organism evidence="1 2">
    <name type="scientific">Pseudomonas fluorescens HK44</name>
    <dbReference type="NCBI Taxonomy" id="1042209"/>
    <lineage>
        <taxon>Bacteria</taxon>
        <taxon>Pseudomonadati</taxon>
        <taxon>Pseudomonadota</taxon>
        <taxon>Gammaproteobacteria</taxon>
        <taxon>Pseudomonadales</taxon>
        <taxon>Pseudomonadaceae</taxon>
        <taxon>Pseudomonas</taxon>
    </lineage>
</organism>
<proteinExistence type="predicted"/>
<dbReference type="HOGENOM" id="CLU_1383099_0_0_6"/>
<dbReference type="EMBL" id="AFOY02000019">
    <property type="protein sequence ID" value="EXF91781.1"/>
    <property type="molecule type" value="Genomic_DNA"/>
</dbReference>
<reference evidence="1 2" key="1">
    <citation type="journal article" date="2011" name="J. Bacteriol.">
        <title>Draft genome sequence of the polycyclic aromatic hydrocarbon-degrading, genetically engineered bioluminescent bioreporter Pseudomonas fluorescens HK44.</title>
        <authorList>
            <person name="Chauhan A."/>
            <person name="Layton A.C."/>
            <person name="Williams D.E."/>
            <person name="Smartt A.E."/>
            <person name="Ripp S."/>
            <person name="Karpinets T.V."/>
            <person name="Brown S.D."/>
            <person name="Sayler G.S."/>
        </authorList>
    </citation>
    <scope>NUCLEOTIDE SEQUENCE [LARGE SCALE GENOMIC DNA]</scope>
    <source>
        <strain evidence="1 2">HK44</strain>
    </source>
</reference>
<protein>
    <recommendedName>
        <fullName evidence="3">Peptidase M12B domain-containing protein</fullName>
    </recommendedName>
</protein>
<evidence type="ECO:0000313" key="1">
    <source>
        <dbReference type="EMBL" id="EXF91781.1"/>
    </source>
</evidence>
<dbReference type="Proteomes" id="UP000022611">
    <property type="component" value="Unassembled WGS sequence"/>
</dbReference>
<dbReference type="GO" id="GO:0008237">
    <property type="term" value="F:metallopeptidase activity"/>
    <property type="evidence" value="ECO:0007669"/>
    <property type="project" value="InterPro"/>
</dbReference>
<comment type="caution">
    <text evidence="1">The sequence shown here is derived from an EMBL/GenBank/DDBJ whole genome shotgun (WGS) entry which is preliminary data.</text>
</comment>
<accession>A0A010RGD7</accession>